<dbReference type="InterPro" id="IPR000805">
    <property type="entry name" value="Glyco_hydro_26"/>
</dbReference>
<dbReference type="PRINTS" id="PR00739">
    <property type="entry name" value="GLHYDRLASE26"/>
</dbReference>
<name>A0AAF0CGB2_9BACT</name>
<dbReference type="Gene3D" id="3.20.20.80">
    <property type="entry name" value="Glycosidases"/>
    <property type="match status" value="1"/>
</dbReference>
<feature type="domain" description="GH26" evidence="5">
    <location>
        <begin position="33"/>
        <end position="290"/>
    </location>
</feature>
<comment type="similarity">
    <text evidence="1">Belongs to the glycosyl hydrolase 26 family.</text>
</comment>
<keyword evidence="3" id="KW-0326">Glycosidase</keyword>
<dbReference type="GO" id="GO:0016985">
    <property type="term" value="F:mannan endo-1,4-beta-mannosidase activity"/>
    <property type="evidence" value="ECO:0007669"/>
    <property type="project" value="InterPro"/>
</dbReference>
<dbReference type="EMBL" id="CP119075">
    <property type="protein sequence ID" value="WED63377.1"/>
    <property type="molecule type" value="Genomic_DNA"/>
</dbReference>
<dbReference type="KEGG" id="slom:PXH66_13645"/>
<feature type="chain" id="PRO_5042067971" evidence="4">
    <location>
        <begin position="21"/>
        <end position="381"/>
    </location>
</feature>
<dbReference type="PANTHER" id="PTHR40079:SF4">
    <property type="entry name" value="GH26 DOMAIN-CONTAINING PROTEIN-RELATED"/>
    <property type="match status" value="1"/>
</dbReference>
<evidence type="ECO:0000256" key="3">
    <source>
        <dbReference type="ARBA" id="ARBA00023295"/>
    </source>
</evidence>
<keyword evidence="7" id="KW-1185">Reference proteome</keyword>
<evidence type="ECO:0000256" key="4">
    <source>
        <dbReference type="SAM" id="SignalP"/>
    </source>
</evidence>
<dbReference type="RefSeq" id="WP_330928367.1">
    <property type="nucleotide sequence ID" value="NZ_CP119075.1"/>
</dbReference>
<evidence type="ECO:0000256" key="2">
    <source>
        <dbReference type="ARBA" id="ARBA00022801"/>
    </source>
</evidence>
<dbReference type="InterPro" id="IPR022790">
    <property type="entry name" value="GH26_dom"/>
</dbReference>
<dbReference type="GO" id="GO:0006080">
    <property type="term" value="P:substituted mannan metabolic process"/>
    <property type="evidence" value="ECO:0007669"/>
    <property type="project" value="InterPro"/>
</dbReference>
<dbReference type="Proteomes" id="UP001218638">
    <property type="component" value="Chromosome"/>
</dbReference>
<dbReference type="AlphaFoldDB" id="A0AAF0CGB2"/>
<accession>A0AAF0CGB2</accession>
<organism evidence="6 7">
    <name type="scientific">Synoicihabitans lomoniglobus</name>
    <dbReference type="NCBI Taxonomy" id="2909285"/>
    <lineage>
        <taxon>Bacteria</taxon>
        <taxon>Pseudomonadati</taxon>
        <taxon>Verrucomicrobiota</taxon>
        <taxon>Opitutia</taxon>
        <taxon>Opitutales</taxon>
        <taxon>Opitutaceae</taxon>
        <taxon>Synoicihabitans</taxon>
    </lineage>
</organism>
<keyword evidence="4" id="KW-0732">Signal</keyword>
<evidence type="ECO:0000313" key="6">
    <source>
        <dbReference type="EMBL" id="WED63377.1"/>
    </source>
</evidence>
<feature type="signal peptide" evidence="4">
    <location>
        <begin position="1"/>
        <end position="20"/>
    </location>
</feature>
<gene>
    <name evidence="6" type="ORF">PXH66_13645</name>
</gene>
<dbReference type="SUPFAM" id="SSF51445">
    <property type="entry name" value="(Trans)glycosidases"/>
    <property type="match status" value="1"/>
</dbReference>
<dbReference type="InterPro" id="IPR017853">
    <property type="entry name" value="GH"/>
</dbReference>
<evidence type="ECO:0000313" key="7">
    <source>
        <dbReference type="Proteomes" id="UP001218638"/>
    </source>
</evidence>
<sequence>MPLRLLAASLFLLLVLPARATSPVAAAGPQPIDPTVTPGTRALLRNLHHIGWETDTIMFGQEFPLSYDKREVGYLDPDQSDIKDVTGDHPAVHGSDFHFLIDKDRHEIFAHTRAAQKAYANGAMVTFDYHWLGKYGGTHNWHEEDAKILHHVVTGDDSSGDVTWFYTSLDQVLRIINEDLQFPIVFRPLHEMNGNWFWWGSRLEGGPETYVKAYRLLVDYMRERTDYVLFCWSPDKALATEYYPGDDYVDIVGVDGYGEGNPHNEHFTVEAMVTLLEQTVDFAAAHGKVAAFTETGYHTWGEIAYHTEQPDWWTRSVLEPILASEKASRIAWVLSWINSHWSGPYTPHAESPEASKAAFRAFHADPHTLFQKDVARLKLYD</sequence>
<dbReference type="Pfam" id="PF02156">
    <property type="entry name" value="Glyco_hydro_26"/>
    <property type="match status" value="1"/>
</dbReference>
<proteinExistence type="inferred from homology"/>
<evidence type="ECO:0000259" key="5">
    <source>
        <dbReference type="Pfam" id="PF02156"/>
    </source>
</evidence>
<keyword evidence="2 6" id="KW-0378">Hydrolase</keyword>
<evidence type="ECO:0000256" key="1">
    <source>
        <dbReference type="ARBA" id="ARBA00007754"/>
    </source>
</evidence>
<reference evidence="6" key="1">
    <citation type="submission" date="2023-03" db="EMBL/GenBank/DDBJ databases">
        <title>Lomoglobus Profundus gen. nov., sp. nov., a novel member of the phylum Verrucomicrobia, isolated from deep-marine sediment of South China Sea.</title>
        <authorList>
            <person name="Ahmad T."/>
            <person name="Ishaq S.E."/>
            <person name="Wang F."/>
        </authorList>
    </citation>
    <scope>NUCLEOTIDE SEQUENCE</scope>
    <source>
        <strain evidence="6">LMO-M01</strain>
    </source>
</reference>
<dbReference type="PANTHER" id="PTHR40079">
    <property type="entry name" value="MANNAN ENDO-1,4-BETA-MANNOSIDASE E-RELATED"/>
    <property type="match status" value="1"/>
</dbReference>
<protein>
    <submittedName>
        <fullName evidence="6">Glycosyl hydrolase</fullName>
    </submittedName>
</protein>